<evidence type="ECO:0000259" key="1">
    <source>
        <dbReference type="Pfam" id="PF20033"/>
    </source>
</evidence>
<protein>
    <recommendedName>
        <fullName evidence="1">DUF6438 domain-containing protein</fullName>
    </recommendedName>
</protein>
<gene>
    <name evidence="2" type="ORF">B0A66_17595</name>
</gene>
<keyword evidence="3" id="KW-1185">Reference proteome</keyword>
<reference evidence="2 3" key="1">
    <citation type="submission" date="2016-11" db="EMBL/GenBank/DDBJ databases">
        <title>Whole genomes of Flavobacteriaceae.</title>
        <authorList>
            <person name="Stine C."/>
            <person name="Li C."/>
            <person name="Tadesse D."/>
        </authorList>
    </citation>
    <scope>NUCLEOTIDE SEQUENCE [LARGE SCALE GENOMIC DNA]</scope>
    <source>
        <strain evidence="2 3">DSM 18292</strain>
    </source>
</reference>
<sequence length="364" mass="43247">MIFLFVSCEKKKTNNYENRIIGEWIFEQENPKKENHFYTDFSYSFDENGNCESKPGFFEIKERTEKEERKVIFYGTKTKYKIEDDSLYIMNLIDKKWDACKIVGVNTKKLKLNFENNAILEFSKIEYNENENENFDKIIISRSPCFGSCGINDVEINKEGDVNYSGSSYNLKNGFFKSKIDTNLFNEIEQSLKKTNYLKLEDQYSADWTDDQEVSVTFVKDNKIIKSITDYGRQSPKILRINIEPITYLYQKLKLVENKNVKEFQNINFYRFVKGNQIIDLTRSEVFYLFNLLSNSKSTNKTFKSEYSTIYDNDLLYDLRRIETDGRYFKIYSKNENAITLDLGFNFIEKNELLKRLKIKGKYD</sequence>
<dbReference type="InterPro" id="IPR045497">
    <property type="entry name" value="DUF6438"/>
</dbReference>
<name>A0A226GY35_9FLAO</name>
<comment type="caution">
    <text evidence="2">The sequence shown here is derived from an EMBL/GenBank/DDBJ whole genome shotgun (WGS) entry which is preliminary data.</text>
</comment>
<accession>A0A226GY35</accession>
<evidence type="ECO:0000313" key="3">
    <source>
        <dbReference type="Proteomes" id="UP000198345"/>
    </source>
</evidence>
<feature type="domain" description="DUF6438" evidence="1">
    <location>
        <begin position="136"/>
        <end position="247"/>
    </location>
</feature>
<dbReference type="AlphaFoldDB" id="A0A226GY35"/>
<dbReference type="Proteomes" id="UP000198345">
    <property type="component" value="Unassembled WGS sequence"/>
</dbReference>
<evidence type="ECO:0000313" key="2">
    <source>
        <dbReference type="EMBL" id="OXA86614.1"/>
    </source>
</evidence>
<organism evidence="2 3">
    <name type="scientific">Flavobacterium hercynium</name>
    <dbReference type="NCBI Taxonomy" id="387094"/>
    <lineage>
        <taxon>Bacteria</taxon>
        <taxon>Pseudomonadati</taxon>
        <taxon>Bacteroidota</taxon>
        <taxon>Flavobacteriia</taxon>
        <taxon>Flavobacteriales</taxon>
        <taxon>Flavobacteriaceae</taxon>
        <taxon>Flavobacterium</taxon>
    </lineage>
</organism>
<dbReference type="EMBL" id="MUGW01000040">
    <property type="protein sequence ID" value="OXA86614.1"/>
    <property type="molecule type" value="Genomic_DNA"/>
</dbReference>
<proteinExistence type="predicted"/>
<dbReference type="Pfam" id="PF20033">
    <property type="entry name" value="DUF6438"/>
    <property type="match status" value="1"/>
</dbReference>